<dbReference type="Gene3D" id="3.40.140.10">
    <property type="entry name" value="Cytidine Deaminase, domain 2"/>
    <property type="match status" value="1"/>
</dbReference>
<evidence type="ECO:0000313" key="9">
    <source>
        <dbReference type="Proteomes" id="UP001330434"/>
    </source>
</evidence>
<dbReference type="CDD" id="cd08071">
    <property type="entry name" value="MPN_DUF2466"/>
    <property type="match status" value="1"/>
</dbReference>
<dbReference type="SUPFAM" id="SSF47781">
    <property type="entry name" value="RuvA domain 2-like"/>
    <property type="match status" value="1"/>
</dbReference>
<evidence type="ECO:0000313" key="8">
    <source>
        <dbReference type="EMBL" id="WVX66725.1"/>
    </source>
</evidence>
<dbReference type="InterPro" id="IPR037518">
    <property type="entry name" value="MPN"/>
</dbReference>
<dbReference type="InterPro" id="IPR001405">
    <property type="entry name" value="UPF0758"/>
</dbReference>
<keyword evidence="5" id="KW-0482">Metalloprotease</keyword>
<keyword evidence="9" id="KW-1185">Reference proteome</keyword>
<evidence type="ECO:0000256" key="5">
    <source>
        <dbReference type="ARBA" id="ARBA00023049"/>
    </source>
</evidence>
<dbReference type="InterPro" id="IPR020891">
    <property type="entry name" value="UPF0758_CS"/>
</dbReference>
<evidence type="ECO:0000256" key="3">
    <source>
        <dbReference type="ARBA" id="ARBA00022801"/>
    </source>
</evidence>
<dbReference type="PROSITE" id="PS50249">
    <property type="entry name" value="MPN"/>
    <property type="match status" value="1"/>
</dbReference>
<evidence type="ECO:0000256" key="2">
    <source>
        <dbReference type="ARBA" id="ARBA00022723"/>
    </source>
</evidence>
<evidence type="ECO:0000256" key="6">
    <source>
        <dbReference type="RuleBase" id="RU003797"/>
    </source>
</evidence>
<sequence>MEDLRFGHRERLRSRFLETDGKGVQDYELLEMILFSAKPRGDVKPLAKILLKKFGSLKQVLLAPPHELQNVSEMGPAAVTTIKLAQELTQRILLQEIMNQPVLNNWEKVIQYCQHQMGHLNREQLRILFLDRKNQLIADEIQQEGTLDQTPIFPREVVRRALEHGAGALILVHNHPSGDPTPSEADIQITQKVILAARTMDIRVHDHIIVGRHESKSFKQLGLI</sequence>
<dbReference type="PANTHER" id="PTHR30471">
    <property type="entry name" value="DNA REPAIR PROTEIN RADC"/>
    <property type="match status" value="1"/>
</dbReference>
<keyword evidence="3" id="KW-0378">Hydrolase</keyword>
<dbReference type="Pfam" id="PF04002">
    <property type="entry name" value="RadC"/>
    <property type="match status" value="1"/>
</dbReference>
<dbReference type="EMBL" id="CP133270">
    <property type="protein sequence ID" value="WVX66725.1"/>
    <property type="molecule type" value="Genomic_DNA"/>
</dbReference>
<keyword evidence="1" id="KW-0645">Protease</keyword>
<proteinExistence type="inferred from homology"/>
<evidence type="ECO:0000256" key="4">
    <source>
        <dbReference type="ARBA" id="ARBA00022833"/>
    </source>
</evidence>
<keyword evidence="4" id="KW-0862">Zinc</keyword>
<evidence type="ECO:0000259" key="7">
    <source>
        <dbReference type="PROSITE" id="PS50249"/>
    </source>
</evidence>
<dbReference type="SUPFAM" id="SSF102712">
    <property type="entry name" value="JAB1/MPN domain"/>
    <property type="match status" value="1"/>
</dbReference>
<accession>A0ABZ2C4R0</accession>
<dbReference type="InterPro" id="IPR025657">
    <property type="entry name" value="RadC_JAB"/>
</dbReference>
<evidence type="ECO:0000256" key="1">
    <source>
        <dbReference type="ARBA" id="ARBA00022670"/>
    </source>
</evidence>
<dbReference type="InterPro" id="IPR010994">
    <property type="entry name" value="RuvA_2-like"/>
</dbReference>
<reference evidence="8 9" key="1">
    <citation type="journal article" date="2024" name="Environ. Microbiol.">
        <title>Novel evolutionary insights on the interactions of the Holosporales (Alphaproteobacteria) with eukaryotic hosts from comparative genomics.</title>
        <authorList>
            <person name="Giovannini M."/>
            <person name="Petroni G."/>
            <person name="Castelli M."/>
        </authorList>
    </citation>
    <scope>NUCLEOTIDE SEQUENCE [LARGE SCALE GENOMIC DNA]</scope>
    <source>
        <strain evidence="8 9">US_Bl 15I1</strain>
    </source>
</reference>
<name>A0ABZ2C4R0_9PROT</name>
<dbReference type="PANTHER" id="PTHR30471:SF3">
    <property type="entry name" value="UPF0758 PROTEIN YEES-RELATED"/>
    <property type="match status" value="1"/>
</dbReference>
<protein>
    <submittedName>
        <fullName evidence="8">DNA repair protein RadC</fullName>
    </submittedName>
</protein>
<feature type="domain" description="MPN" evidence="7">
    <location>
        <begin position="102"/>
        <end position="224"/>
    </location>
</feature>
<organism evidence="8 9">
    <name type="scientific">Candidatus Bealeia paramacronuclearis</name>
    <dbReference type="NCBI Taxonomy" id="1921001"/>
    <lineage>
        <taxon>Bacteria</taxon>
        <taxon>Pseudomonadati</taxon>
        <taxon>Pseudomonadota</taxon>
        <taxon>Alphaproteobacteria</taxon>
        <taxon>Holosporales</taxon>
        <taxon>Holosporaceae</taxon>
        <taxon>Candidatus Bealeia</taxon>
    </lineage>
</organism>
<dbReference type="PROSITE" id="PS01302">
    <property type="entry name" value="UPF0758"/>
    <property type="match status" value="1"/>
</dbReference>
<gene>
    <name evidence="8" type="ORF">Bealeia1_00909</name>
</gene>
<dbReference type="Gene3D" id="1.10.150.20">
    <property type="entry name" value="5' to 3' exonuclease, C-terminal subdomain"/>
    <property type="match status" value="1"/>
</dbReference>
<keyword evidence="2" id="KW-0479">Metal-binding</keyword>
<dbReference type="NCBIfam" id="NF000642">
    <property type="entry name" value="PRK00024.1"/>
    <property type="match status" value="1"/>
</dbReference>
<dbReference type="RefSeq" id="WP_331255552.1">
    <property type="nucleotide sequence ID" value="NZ_CP133270.1"/>
</dbReference>
<dbReference type="NCBIfam" id="TIGR00608">
    <property type="entry name" value="radc"/>
    <property type="match status" value="1"/>
</dbReference>
<comment type="similarity">
    <text evidence="6">Belongs to the UPF0758 family.</text>
</comment>
<dbReference type="Proteomes" id="UP001330434">
    <property type="component" value="Chromosome"/>
</dbReference>